<name>K0X3Z8_9BACT</name>
<evidence type="ECO:0000313" key="2">
    <source>
        <dbReference type="EMBL" id="EJZ65161.1"/>
    </source>
</evidence>
<dbReference type="STRING" id="742726.HMPREF9448_00892"/>
<dbReference type="PANTHER" id="PTHR36434">
    <property type="entry name" value="MEMBRANE PROTEASE YUGP-RELATED"/>
    <property type="match status" value="1"/>
</dbReference>
<feature type="transmembrane region" description="Helical" evidence="1">
    <location>
        <begin position="198"/>
        <end position="220"/>
    </location>
</feature>
<dbReference type="PANTHER" id="PTHR36434:SF1">
    <property type="entry name" value="MEMBRANE PROTEASE YUGP-RELATED"/>
    <property type="match status" value="1"/>
</dbReference>
<dbReference type="Proteomes" id="UP000006044">
    <property type="component" value="Unassembled WGS sequence"/>
</dbReference>
<proteinExistence type="predicted"/>
<dbReference type="InterPro" id="IPR007395">
    <property type="entry name" value="Zn_peptidase_2"/>
</dbReference>
<dbReference type="RefSeq" id="WP_008861385.1">
    <property type="nucleotide sequence ID" value="NZ_CAXSNY010000005.1"/>
</dbReference>
<accession>K0X3Z8</accession>
<gene>
    <name evidence="2" type="ORF">HMPREF9448_00892</name>
</gene>
<organism evidence="2 3">
    <name type="scientific">Barnesiella intestinihominis YIT 11860</name>
    <dbReference type="NCBI Taxonomy" id="742726"/>
    <lineage>
        <taxon>Bacteria</taxon>
        <taxon>Pseudomonadati</taxon>
        <taxon>Bacteroidota</taxon>
        <taxon>Bacteroidia</taxon>
        <taxon>Bacteroidales</taxon>
        <taxon>Barnesiellaceae</taxon>
        <taxon>Barnesiella</taxon>
    </lineage>
</organism>
<evidence type="ECO:0000256" key="1">
    <source>
        <dbReference type="SAM" id="Phobius"/>
    </source>
</evidence>
<dbReference type="GeneID" id="77848201"/>
<protein>
    <recommendedName>
        <fullName evidence="4">Zinc metallopeptidase</fullName>
    </recommendedName>
</protein>
<reference evidence="2 3" key="1">
    <citation type="submission" date="2012-08" db="EMBL/GenBank/DDBJ databases">
        <title>The Genome Sequence of Barnesiella intestinihominis YIT 11860.</title>
        <authorList>
            <consortium name="The Broad Institute Genome Sequencing Platform"/>
            <person name="Earl A."/>
            <person name="Ward D."/>
            <person name="Feldgarden M."/>
            <person name="Gevers D."/>
            <person name="Morotomi M."/>
            <person name="Walker B."/>
            <person name="Young S.K."/>
            <person name="Zeng Q."/>
            <person name="Gargeya S."/>
            <person name="Fitzgerald M."/>
            <person name="Haas B."/>
            <person name="Abouelleil A."/>
            <person name="Alvarado L."/>
            <person name="Arachchi H.M."/>
            <person name="Berlin A.M."/>
            <person name="Chapman S.B."/>
            <person name="Goldberg J."/>
            <person name="Griggs A."/>
            <person name="Gujja S."/>
            <person name="Hansen M."/>
            <person name="Howarth C."/>
            <person name="Imamovic A."/>
            <person name="Larimer J."/>
            <person name="McCowen C."/>
            <person name="Montmayeur A."/>
            <person name="Murphy C."/>
            <person name="Neiman D."/>
            <person name="Pearson M."/>
            <person name="Priest M."/>
            <person name="Roberts A."/>
            <person name="Saif S."/>
            <person name="Shea T."/>
            <person name="Sisk P."/>
            <person name="Sykes S."/>
            <person name="Wortman J."/>
            <person name="Nusbaum C."/>
            <person name="Birren B."/>
        </authorList>
    </citation>
    <scope>NUCLEOTIDE SEQUENCE [LARGE SCALE GENOMIC DNA]</scope>
    <source>
        <strain evidence="2 3">YIT 11860</strain>
    </source>
</reference>
<comment type="caution">
    <text evidence="2">The sequence shown here is derived from an EMBL/GenBank/DDBJ whole genome shotgun (WGS) entry which is preliminary data.</text>
</comment>
<keyword evidence="1" id="KW-0472">Membrane</keyword>
<dbReference type="AlphaFoldDB" id="K0X3Z8"/>
<sequence length="226" mass="24759">MVYVLFIVIALVSFAVQRTLQSKFERYSKIPIPYGLTGRDIAMRMLQENGINDVSVTQVDGHLTDHYNPATHTVNLSRDVYYGNSVAAAAVAAHECGHAVQHARSYSFLNLRSALVPFVSFASNWVQWILLIGILTIQAYPAIMLLGIILFAATTLFSFITLPVEINASQRALAWLNGAGVTDASTHDKAKDALKWAAYTYVVAALGSLATLVYYIIIFAGGRRDS</sequence>
<feature type="transmembrane region" description="Helical" evidence="1">
    <location>
        <begin position="142"/>
        <end position="162"/>
    </location>
</feature>
<evidence type="ECO:0008006" key="4">
    <source>
        <dbReference type="Google" id="ProtNLM"/>
    </source>
</evidence>
<feature type="transmembrane region" description="Helical" evidence="1">
    <location>
        <begin position="114"/>
        <end position="135"/>
    </location>
</feature>
<keyword evidence="1" id="KW-0812">Transmembrane</keyword>
<keyword evidence="1" id="KW-1133">Transmembrane helix</keyword>
<dbReference type="EMBL" id="ADLE01000007">
    <property type="protein sequence ID" value="EJZ65161.1"/>
    <property type="molecule type" value="Genomic_DNA"/>
</dbReference>
<dbReference type="eggNOG" id="COG2738">
    <property type="taxonomic scope" value="Bacteria"/>
</dbReference>
<dbReference type="Pfam" id="PF04298">
    <property type="entry name" value="Zn_peptidase_2"/>
    <property type="match status" value="1"/>
</dbReference>
<evidence type="ECO:0000313" key="3">
    <source>
        <dbReference type="Proteomes" id="UP000006044"/>
    </source>
</evidence>
<keyword evidence="3" id="KW-1185">Reference proteome</keyword>
<dbReference type="PATRIC" id="fig|742726.3.peg.954"/>
<dbReference type="OrthoDB" id="9784298at2"/>
<dbReference type="HOGENOM" id="CLU_084406_0_0_10"/>